<proteinExistence type="inferred from homology"/>
<evidence type="ECO:0000256" key="4">
    <source>
        <dbReference type="ARBA" id="ARBA00022989"/>
    </source>
</evidence>
<evidence type="ECO:0000256" key="2">
    <source>
        <dbReference type="ARBA" id="ARBA00009142"/>
    </source>
</evidence>
<reference evidence="8 10" key="2">
    <citation type="submission" date="2018-06" db="EMBL/GenBank/DDBJ databases">
        <authorList>
            <consortium name="Pathogen Informatics"/>
            <person name="Doyle S."/>
        </authorList>
    </citation>
    <scope>NUCLEOTIDE SEQUENCE [LARGE SCALE GENOMIC DNA]</scope>
    <source>
        <strain evidence="8 10">NCTC12437</strain>
    </source>
</reference>
<dbReference type="PANTHER" id="PTHR43483">
    <property type="entry name" value="MEMBRANE TRANSPORTER PROTEIN HI_0806-RELATED"/>
    <property type="match status" value="1"/>
</dbReference>
<evidence type="ECO:0000313" key="7">
    <source>
        <dbReference type="EMBL" id="KTC68870.1"/>
    </source>
</evidence>
<evidence type="ECO:0000256" key="6">
    <source>
        <dbReference type="RuleBase" id="RU363041"/>
    </source>
</evidence>
<evidence type="ECO:0000256" key="1">
    <source>
        <dbReference type="ARBA" id="ARBA00004141"/>
    </source>
</evidence>
<evidence type="ECO:0000313" key="10">
    <source>
        <dbReference type="Proteomes" id="UP000255066"/>
    </source>
</evidence>
<reference evidence="7 9" key="1">
    <citation type="submission" date="2015-11" db="EMBL/GenBank/DDBJ databases">
        <title>Genomic analysis of 38 Legionella species identifies large and diverse effector repertoires.</title>
        <authorList>
            <person name="Burstein D."/>
            <person name="Amaro F."/>
            <person name="Zusman T."/>
            <person name="Lifshitz Z."/>
            <person name="Cohen O."/>
            <person name="Gilbert J.A."/>
            <person name="Pupko T."/>
            <person name="Shuman H.A."/>
            <person name="Segal G."/>
        </authorList>
    </citation>
    <scope>NUCLEOTIDE SEQUENCE [LARGE SCALE GENOMIC DNA]</scope>
    <source>
        <strain evidence="7 9">CDC#1407-AL-14</strain>
    </source>
</reference>
<name>A0A378ID71_9GAMM</name>
<dbReference type="RefSeq" id="WP_058524408.1">
    <property type="nucleotide sequence ID" value="NZ_CAAAHV010000007.1"/>
</dbReference>
<feature type="transmembrane region" description="Helical" evidence="6">
    <location>
        <begin position="86"/>
        <end position="104"/>
    </location>
</feature>
<evidence type="ECO:0000256" key="5">
    <source>
        <dbReference type="ARBA" id="ARBA00023136"/>
    </source>
</evidence>
<dbReference type="EMBL" id="LNXT01000044">
    <property type="protein sequence ID" value="KTC68870.1"/>
    <property type="molecule type" value="Genomic_DNA"/>
</dbReference>
<accession>A0A378ID71</accession>
<dbReference type="GO" id="GO:0005886">
    <property type="term" value="C:plasma membrane"/>
    <property type="evidence" value="ECO:0007669"/>
    <property type="project" value="UniProtKB-SubCell"/>
</dbReference>
<comment type="similarity">
    <text evidence="2 6">Belongs to the 4-toluene sulfonate uptake permease (TSUP) (TC 2.A.102) family.</text>
</comment>
<feature type="transmembrane region" description="Helical" evidence="6">
    <location>
        <begin position="185"/>
        <end position="206"/>
    </location>
</feature>
<keyword evidence="3 6" id="KW-0812">Transmembrane</keyword>
<dbReference type="AlphaFoldDB" id="A0A378ID71"/>
<dbReference type="Pfam" id="PF01925">
    <property type="entry name" value="TauE"/>
    <property type="match status" value="1"/>
</dbReference>
<gene>
    <name evidence="7" type="ORF">Lbir_2403</name>
    <name evidence="8" type="ORF">NCTC12437_03009</name>
</gene>
<keyword evidence="5 6" id="KW-0472">Membrane</keyword>
<dbReference type="EMBL" id="UGNW01000001">
    <property type="protein sequence ID" value="STX33188.1"/>
    <property type="molecule type" value="Genomic_DNA"/>
</dbReference>
<evidence type="ECO:0000256" key="3">
    <source>
        <dbReference type="ARBA" id="ARBA00022692"/>
    </source>
</evidence>
<sequence length="270" mass="28611">MSNILLFNGLAYSLTGIFAGLMAGLLGIGGGIIVVPALLFLFEQNPLITNELAPHLAVGSSLAVMVFSSLAAIWAHHQRANVSWPLFNHVWPGLATGVMLAAAIARILPAYWLKALLGIFLVGAAIRMRSGLPSRTQGSFPAAWINHSFSLFTGFISGLLGIGGGLIIVPYLAYCGVDIKKIAGISALCTLTVGAIGCIAFTIAGYTDTQLPSGACGYVYWPAVLPIAVSSILFAPAGVSLNYRLPVKQLNYIFIFMLIVTAVHLLWDFF</sequence>
<dbReference type="Proteomes" id="UP000255066">
    <property type="component" value="Unassembled WGS sequence"/>
</dbReference>
<feature type="transmembrane region" description="Helical" evidence="6">
    <location>
        <begin position="52"/>
        <end position="74"/>
    </location>
</feature>
<dbReference type="Proteomes" id="UP000054735">
    <property type="component" value="Unassembled WGS sequence"/>
</dbReference>
<dbReference type="PANTHER" id="PTHR43483:SF3">
    <property type="entry name" value="MEMBRANE TRANSPORTER PROTEIN HI_0806-RELATED"/>
    <property type="match status" value="1"/>
</dbReference>
<dbReference type="STRING" id="28083.Lbir_2403"/>
<evidence type="ECO:0000313" key="8">
    <source>
        <dbReference type="EMBL" id="STX33188.1"/>
    </source>
</evidence>
<keyword evidence="4 6" id="KW-1133">Transmembrane helix</keyword>
<feature type="transmembrane region" description="Helical" evidence="6">
    <location>
        <begin position="218"/>
        <end position="238"/>
    </location>
</feature>
<keyword evidence="6" id="KW-1003">Cell membrane</keyword>
<feature type="transmembrane region" description="Helical" evidence="6">
    <location>
        <begin position="250"/>
        <end position="267"/>
    </location>
</feature>
<organism evidence="8 10">
    <name type="scientific">Legionella birminghamensis</name>
    <dbReference type="NCBI Taxonomy" id="28083"/>
    <lineage>
        <taxon>Bacteria</taxon>
        <taxon>Pseudomonadati</taxon>
        <taxon>Pseudomonadota</taxon>
        <taxon>Gammaproteobacteria</taxon>
        <taxon>Legionellales</taxon>
        <taxon>Legionellaceae</taxon>
        <taxon>Legionella</taxon>
    </lineage>
</organism>
<dbReference type="InterPro" id="IPR002781">
    <property type="entry name" value="TM_pro_TauE-like"/>
</dbReference>
<keyword evidence="9" id="KW-1185">Reference proteome</keyword>
<feature type="transmembrane region" description="Helical" evidence="6">
    <location>
        <begin position="149"/>
        <end position="173"/>
    </location>
</feature>
<protein>
    <recommendedName>
        <fullName evidence="6">Probable membrane transporter protein</fullName>
    </recommendedName>
</protein>
<comment type="subcellular location">
    <subcellularLocation>
        <location evidence="6">Cell membrane</location>
        <topology evidence="6">Multi-pass membrane protein</topology>
    </subcellularLocation>
    <subcellularLocation>
        <location evidence="1">Membrane</location>
        <topology evidence="1">Multi-pass membrane protein</topology>
    </subcellularLocation>
</comment>
<evidence type="ECO:0000313" key="9">
    <source>
        <dbReference type="Proteomes" id="UP000054735"/>
    </source>
</evidence>
<feature type="transmembrane region" description="Helical" evidence="6">
    <location>
        <begin position="12"/>
        <end position="40"/>
    </location>
</feature>